<organism evidence="2 3">
    <name type="scientific">Neoarthrinium moseri</name>
    <dbReference type="NCBI Taxonomy" id="1658444"/>
    <lineage>
        <taxon>Eukaryota</taxon>
        <taxon>Fungi</taxon>
        <taxon>Dikarya</taxon>
        <taxon>Ascomycota</taxon>
        <taxon>Pezizomycotina</taxon>
        <taxon>Sordariomycetes</taxon>
        <taxon>Xylariomycetidae</taxon>
        <taxon>Amphisphaeriales</taxon>
        <taxon>Apiosporaceae</taxon>
        <taxon>Neoarthrinium</taxon>
    </lineage>
</organism>
<keyword evidence="3" id="KW-1185">Reference proteome</keyword>
<sequence>MKSLAFVALAPLILASPLGQTAQEIQVTLHFSKETSQSSITAWTKDRSAIVGHSCSSTLASGAFEAHPITFKVNENGVGDVVLGGQSSKVQDNPEGSAEVTCGRMHSPYETVVNCDITIPGTLELAAISRRDVPECFTTPTTSLSEVLDGFHQAPAVIPTEQPIEVAAVNATDNELEERQICGVHSSFSVRVGDGNPHQNPMNVQLSENMDCSRDGCIISRSESRSLSVSWSASGTAWSWLNAGFAVEASIETGNDYQCPGNAGDFFCLWKNQAQTAYTVRNRQVTCAGARDVGDNFVMWSPNSQNRGGYYYCVYGRNYCRALGDRWLDTNGRAGGP</sequence>
<name>A0A9Q0AV31_9PEZI</name>
<comment type="caution">
    <text evidence="2">The sequence shown here is derived from an EMBL/GenBank/DDBJ whole genome shotgun (WGS) entry which is preliminary data.</text>
</comment>
<dbReference type="EMBL" id="JAFIMR010000003">
    <property type="protein sequence ID" value="KAI1880323.1"/>
    <property type="molecule type" value="Genomic_DNA"/>
</dbReference>
<accession>A0A9Q0AV31</accession>
<feature type="chain" id="PRO_5040195982" evidence="1">
    <location>
        <begin position="16"/>
        <end position="337"/>
    </location>
</feature>
<protein>
    <submittedName>
        <fullName evidence="2">Uncharacterized protein</fullName>
    </submittedName>
</protein>
<keyword evidence="1" id="KW-0732">Signal</keyword>
<dbReference type="AlphaFoldDB" id="A0A9Q0AV31"/>
<evidence type="ECO:0000313" key="2">
    <source>
        <dbReference type="EMBL" id="KAI1880323.1"/>
    </source>
</evidence>
<evidence type="ECO:0000313" key="3">
    <source>
        <dbReference type="Proteomes" id="UP000829685"/>
    </source>
</evidence>
<proteinExistence type="predicted"/>
<evidence type="ECO:0000256" key="1">
    <source>
        <dbReference type="SAM" id="SignalP"/>
    </source>
</evidence>
<dbReference type="Proteomes" id="UP000829685">
    <property type="component" value="Unassembled WGS sequence"/>
</dbReference>
<gene>
    <name evidence="2" type="ORF">JX265_001944</name>
</gene>
<feature type="signal peptide" evidence="1">
    <location>
        <begin position="1"/>
        <end position="15"/>
    </location>
</feature>
<reference evidence="2" key="1">
    <citation type="submission" date="2021-03" db="EMBL/GenBank/DDBJ databases">
        <title>Revisited historic fungal species revealed as producer of novel bioactive compounds through whole genome sequencing and comparative genomics.</title>
        <authorList>
            <person name="Vignolle G.A."/>
            <person name="Hochenegger N."/>
            <person name="Mach R.L."/>
            <person name="Mach-Aigner A.R."/>
            <person name="Javad Rahimi M."/>
            <person name="Salim K.A."/>
            <person name="Chan C.M."/>
            <person name="Lim L.B.L."/>
            <person name="Cai F."/>
            <person name="Druzhinina I.S."/>
            <person name="U'Ren J.M."/>
            <person name="Derntl C."/>
        </authorList>
    </citation>
    <scope>NUCLEOTIDE SEQUENCE</scope>
    <source>
        <strain evidence="2">TUCIM 5799</strain>
    </source>
</reference>